<dbReference type="Proteomes" id="UP000281112">
    <property type="component" value="Unassembled WGS sequence"/>
</dbReference>
<reference evidence="2 3" key="1">
    <citation type="submission" date="2018-11" db="EMBL/GenBank/DDBJ databases">
        <title>Vibrio LJC006 sp. nov., isolated from seawater during the bloom of the enteromorpha.</title>
        <authorList>
            <person name="Liang J."/>
        </authorList>
    </citation>
    <scope>NUCLEOTIDE SEQUENCE [LARGE SCALE GENOMIC DNA]</scope>
    <source>
        <strain evidence="2 3">LJC006</strain>
    </source>
</reference>
<dbReference type="InterPro" id="IPR028087">
    <property type="entry name" value="Tad_N"/>
</dbReference>
<evidence type="ECO:0000313" key="2">
    <source>
        <dbReference type="EMBL" id="RQW63024.1"/>
    </source>
</evidence>
<dbReference type="AlphaFoldDB" id="A0A3N9TGJ5"/>
<dbReference type="RefSeq" id="WP_124937422.1">
    <property type="nucleotide sequence ID" value="NZ_RJVQ01000004.1"/>
</dbReference>
<keyword evidence="3" id="KW-1185">Reference proteome</keyword>
<dbReference type="EMBL" id="RJVQ01000004">
    <property type="protein sequence ID" value="RQW63024.1"/>
    <property type="molecule type" value="Genomic_DNA"/>
</dbReference>
<proteinExistence type="predicted"/>
<comment type="caution">
    <text evidence="2">The sequence shown here is derived from an EMBL/GenBank/DDBJ whole genome shotgun (WGS) entry which is preliminary data.</text>
</comment>
<evidence type="ECO:0000313" key="3">
    <source>
        <dbReference type="Proteomes" id="UP000281112"/>
    </source>
</evidence>
<organism evidence="2 3">
    <name type="scientific">Vibrio viridaestus</name>
    <dbReference type="NCBI Taxonomy" id="2487322"/>
    <lineage>
        <taxon>Bacteria</taxon>
        <taxon>Pseudomonadati</taxon>
        <taxon>Pseudomonadota</taxon>
        <taxon>Gammaproteobacteria</taxon>
        <taxon>Vibrionales</taxon>
        <taxon>Vibrionaceae</taxon>
        <taxon>Vibrio</taxon>
    </lineage>
</organism>
<protein>
    <submittedName>
        <fullName evidence="2">Pilus assembly protein</fullName>
    </submittedName>
</protein>
<sequence length="415" mass="43935">MSLLSRKHSMSYHSMAKQKGLTAIFVTVAFLFLVGIAALAVDVNHAYMNKSKLQNSVDAAALSAAFSVDNNGSIADAELAALNTLTQIEGFEGNSELSTIRNYVSITFSDDPTNSASFVSGGSFSSTAEAIYVRVAVAQYPLRNFFVQVFNLEKFVSASAVAGPSATINPQNIVPITICQGDNPSTPIGYEIGEVYAVKSTDNELGSGNFQFLDFDDSSGASDLSENLAGAYEGNISLGDIVVTEPGQKTQKVINGINSRLGTASKNSVDTSVYPSDKYVKEPDTPASLNTDGSVNYTDSWGADEYSTELTACVNGATNSDCSSYYKSSGAYNRRMLVVPIVDCSGGVSGKNSLVVTEFACFFLLQSIEKSGSSFEIFGEFVESCPVIAGGYDPDNGGDGQYRIVLFNDPLSEGS</sequence>
<evidence type="ECO:0000259" key="1">
    <source>
        <dbReference type="Pfam" id="PF13400"/>
    </source>
</evidence>
<name>A0A3N9TGJ5_9VIBR</name>
<dbReference type="OrthoDB" id="6350731at2"/>
<gene>
    <name evidence="2" type="ORF">EES38_11960</name>
</gene>
<feature type="domain" description="Putative Flp pilus-assembly TadG-like N-terminal" evidence="1">
    <location>
        <begin position="22"/>
        <end position="65"/>
    </location>
</feature>
<dbReference type="Pfam" id="PF13400">
    <property type="entry name" value="Tad"/>
    <property type="match status" value="1"/>
</dbReference>
<accession>A0A3N9TGJ5</accession>